<dbReference type="SUPFAM" id="SSF50800">
    <property type="entry name" value="PK beta-barrel domain-like"/>
    <property type="match status" value="1"/>
</dbReference>
<feature type="domain" description="MOSC" evidence="1">
    <location>
        <begin position="116"/>
        <end position="261"/>
    </location>
</feature>
<proteinExistence type="predicted"/>
<name>A0A395JID0_9GAMM</name>
<dbReference type="OrthoDB" id="581532at2"/>
<comment type="caution">
    <text evidence="2">The sequence shown here is derived from an EMBL/GenBank/DDBJ whole genome shotgun (WGS) entry which is preliminary data.</text>
</comment>
<dbReference type="PROSITE" id="PS51340">
    <property type="entry name" value="MOSC"/>
    <property type="match status" value="1"/>
</dbReference>
<organism evidence="2 3">
    <name type="scientific">Arenicella xantha</name>
    <dbReference type="NCBI Taxonomy" id="644221"/>
    <lineage>
        <taxon>Bacteria</taxon>
        <taxon>Pseudomonadati</taxon>
        <taxon>Pseudomonadota</taxon>
        <taxon>Gammaproteobacteria</taxon>
        <taxon>Arenicellales</taxon>
        <taxon>Arenicellaceae</taxon>
        <taxon>Arenicella</taxon>
    </lineage>
</organism>
<dbReference type="FunCoup" id="A0A395JID0">
    <property type="interactions" value="219"/>
</dbReference>
<protein>
    <recommendedName>
        <fullName evidence="1">MOSC domain-containing protein</fullName>
    </recommendedName>
</protein>
<dbReference type="GO" id="GO:0030170">
    <property type="term" value="F:pyridoxal phosphate binding"/>
    <property type="evidence" value="ECO:0007669"/>
    <property type="project" value="InterPro"/>
</dbReference>
<dbReference type="InterPro" id="IPR005303">
    <property type="entry name" value="MOCOS_middle"/>
</dbReference>
<sequence>MSLTVRELFLHPLKSAAAISVTSLDFDRQGPRHDRQWMVVDQAGKFVTQRHHPKMCLIRPQIEHGCLLVSAPEMSRLAVPASISTRQVTVWRDSVSAGDCGDLAAQWFSDYLGFACRLVAIAPQTNRLVDTDYAKAGETVAFADGFPLLVASQASLDELNTHLDDHIDMRRFRPNVVIDGCDPYAEDDWRQLVIGDIELLLVKPCSRCIIPSIDPATGVKQLQVNAALMATRRRGRQTFFGQNAVHRGVGLIEVGQSVTAS</sequence>
<accession>A0A395JID0</accession>
<dbReference type="EMBL" id="QNRT01000003">
    <property type="protein sequence ID" value="RBP49623.1"/>
    <property type="molecule type" value="Genomic_DNA"/>
</dbReference>
<dbReference type="Pfam" id="PF03476">
    <property type="entry name" value="MOSC_N"/>
    <property type="match status" value="1"/>
</dbReference>
<evidence type="ECO:0000313" key="2">
    <source>
        <dbReference type="EMBL" id="RBP49623.1"/>
    </source>
</evidence>
<dbReference type="AlphaFoldDB" id="A0A395JID0"/>
<dbReference type="GO" id="GO:0030151">
    <property type="term" value="F:molybdenum ion binding"/>
    <property type="evidence" value="ECO:0007669"/>
    <property type="project" value="InterPro"/>
</dbReference>
<dbReference type="SUPFAM" id="SSF141673">
    <property type="entry name" value="MOSC N-terminal domain-like"/>
    <property type="match status" value="1"/>
</dbReference>
<reference evidence="2 3" key="1">
    <citation type="submission" date="2018-06" db="EMBL/GenBank/DDBJ databases">
        <title>Genomic Encyclopedia of Type Strains, Phase IV (KMG-IV): sequencing the most valuable type-strain genomes for metagenomic binning, comparative biology and taxonomic classification.</title>
        <authorList>
            <person name="Goeker M."/>
        </authorList>
    </citation>
    <scope>NUCLEOTIDE SEQUENCE [LARGE SCALE GENOMIC DNA]</scope>
    <source>
        <strain evidence="2 3">DSM 24032</strain>
    </source>
</reference>
<dbReference type="RefSeq" id="WP_113954631.1">
    <property type="nucleotide sequence ID" value="NZ_QNRT01000003.1"/>
</dbReference>
<dbReference type="PANTHER" id="PTHR14237:SF19">
    <property type="entry name" value="MITOCHONDRIAL AMIDOXIME REDUCING COMPONENT 1"/>
    <property type="match status" value="1"/>
</dbReference>
<dbReference type="Pfam" id="PF03473">
    <property type="entry name" value="MOSC"/>
    <property type="match status" value="1"/>
</dbReference>
<dbReference type="PANTHER" id="PTHR14237">
    <property type="entry name" value="MOLYBDOPTERIN COFACTOR SULFURASE MOSC"/>
    <property type="match status" value="1"/>
</dbReference>
<dbReference type="InterPro" id="IPR005302">
    <property type="entry name" value="MoCF_Sase_C"/>
</dbReference>
<dbReference type="InterPro" id="IPR011037">
    <property type="entry name" value="Pyrv_Knase-like_insert_dom_sf"/>
</dbReference>
<dbReference type="InParanoid" id="A0A395JID0"/>
<dbReference type="Proteomes" id="UP000253083">
    <property type="component" value="Unassembled WGS sequence"/>
</dbReference>
<keyword evidence="3" id="KW-1185">Reference proteome</keyword>
<evidence type="ECO:0000313" key="3">
    <source>
        <dbReference type="Proteomes" id="UP000253083"/>
    </source>
</evidence>
<gene>
    <name evidence="2" type="ORF">DFR28_10348</name>
</gene>
<evidence type="ECO:0000259" key="1">
    <source>
        <dbReference type="PROSITE" id="PS51340"/>
    </source>
</evidence>
<dbReference type="GO" id="GO:0003824">
    <property type="term" value="F:catalytic activity"/>
    <property type="evidence" value="ECO:0007669"/>
    <property type="project" value="InterPro"/>
</dbReference>